<name>A0A7G9YTG5_9EURY</name>
<dbReference type="EMBL" id="MT631465">
    <property type="protein sequence ID" value="QNO51299.1"/>
    <property type="molecule type" value="Genomic_DNA"/>
</dbReference>
<dbReference type="Pfam" id="PF01201">
    <property type="entry name" value="Ribosomal_S8e"/>
    <property type="match status" value="1"/>
</dbReference>
<dbReference type="InterPro" id="IPR022309">
    <property type="entry name" value="Ribosomal_Se8/biogenesis_NSA2"/>
</dbReference>
<keyword evidence="2 4" id="KW-0689">Ribosomal protein</keyword>
<gene>
    <name evidence="4" type="primary">rps8e</name>
    <name evidence="4" type="ORF">ILBEGJOJ_00029</name>
</gene>
<proteinExistence type="inferred from homology"/>
<evidence type="ECO:0000256" key="3">
    <source>
        <dbReference type="ARBA" id="ARBA00023274"/>
    </source>
</evidence>
<dbReference type="InterPro" id="IPR001047">
    <property type="entry name" value="Ribosomal_eS8"/>
</dbReference>
<dbReference type="Gene3D" id="2.40.10.310">
    <property type="match status" value="1"/>
</dbReference>
<keyword evidence="3" id="KW-0687">Ribonucleoprotein</keyword>
<dbReference type="GO" id="GO:0005840">
    <property type="term" value="C:ribosome"/>
    <property type="evidence" value="ECO:0007669"/>
    <property type="project" value="UniProtKB-KW"/>
</dbReference>
<evidence type="ECO:0000313" key="4">
    <source>
        <dbReference type="EMBL" id="QNO51299.1"/>
    </source>
</evidence>
<protein>
    <submittedName>
        <fullName evidence="4">30S ribosomal protein S8e</fullName>
    </submittedName>
</protein>
<organism evidence="4">
    <name type="scientific">Candidatus Methanophagaceae archaeon ANME-1 ERB6</name>
    <dbReference type="NCBI Taxonomy" id="2759912"/>
    <lineage>
        <taxon>Archaea</taxon>
        <taxon>Methanobacteriati</taxon>
        <taxon>Methanobacteriota</taxon>
        <taxon>Stenosarchaea group</taxon>
        <taxon>Methanomicrobia</taxon>
        <taxon>Candidatus Methanophagales</taxon>
        <taxon>Candidatus Methanophagaceae</taxon>
    </lineage>
</organism>
<dbReference type="AlphaFoldDB" id="A0A7G9YTG5"/>
<reference evidence="4" key="1">
    <citation type="submission" date="2020-06" db="EMBL/GenBank/DDBJ databases">
        <title>Unique genomic features of the anaerobic methanotrophic archaea.</title>
        <authorList>
            <person name="Chadwick G.L."/>
            <person name="Skennerton C.T."/>
            <person name="Laso-Perez R."/>
            <person name="Leu A.O."/>
            <person name="Speth D.R."/>
            <person name="Yu H."/>
            <person name="Morgan-Lang C."/>
            <person name="Hatzenpichler R."/>
            <person name="Goudeau D."/>
            <person name="Malmstrom R."/>
            <person name="Brazelton W.J."/>
            <person name="Woyke T."/>
            <person name="Hallam S.J."/>
            <person name="Tyson G.W."/>
            <person name="Wegener G."/>
            <person name="Boetius A."/>
            <person name="Orphan V."/>
        </authorList>
    </citation>
    <scope>NUCLEOTIDE SEQUENCE</scope>
</reference>
<evidence type="ECO:0000256" key="2">
    <source>
        <dbReference type="ARBA" id="ARBA00022980"/>
    </source>
</evidence>
<sequence>MRLYRCEFANVADAKSGTTKRVKIMAVKSNPANPFFARRNITTKGAVIETEIGDAVVTSRPGQDGLVNAKLI</sequence>
<dbReference type="GO" id="GO:0003735">
    <property type="term" value="F:structural constituent of ribosome"/>
    <property type="evidence" value="ECO:0007669"/>
    <property type="project" value="InterPro"/>
</dbReference>
<dbReference type="GO" id="GO:1990904">
    <property type="term" value="C:ribonucleoprotein complex"/>
    <property type="evidence" value="ECO:0007669"/>
    <property type="project" value="UniProtKB-KW"/>
</dbReference>
<comment type="similarity">
    <text evidence="1">Belongs to the eukaryotic ribosomal protein eS8 family.</text>
</comment>
<accession>A0A7G9YTG5</accession>
<dbReference type="GO" id="GO:0006412">
    <property type="term" value="P:translation"/>
    <property type="evidence" value="ECO:0007669"/>
    <property type="project" value="InterPro"/>
</dbReference>
<dbReference type="NCBIfam" id="TIGR00307">
    <property type="entry name" value="eS8"/>
    <property type="match status" value="1"/>
</dbReference>
<evidence type="ECO:0000256" key="1">
    <source>
        <dbReference type="ARBA" id="ARBA00005257"/>
    </source>
</evidence>